<accession>D7DU32</accession>
<reference evidence="3 4" key="1">
    <citation type="submission" date="2010-05" db="EMBL/GenBank/DDBJ databases">
        <title>Complete sequence of Methanococcus voltae A3.</title>
        <authorList>
            <consortium name="US DOE Joint Genome Institute"/>
            <person name="Lucas S."/>
            <person name="Copeland A."/>
            <person name="Lapidus A."/>
            <person name="Cheng J.-F."/>
            <person name="Bruce D."/>
            <person name="Goodwin L."/>
            <person name="Pitluck S."/>
            <person name="Lowry S."/>
            <person name="Clum A."/>
            <person name="Land M."/>
            <person name="Hauser L."/>
            <person name="Kyrpides N."/>
            <person name="Mikhailova N."/>
            <person name="Whitman W.B."/>
            <person name="Woyke T."/>
        </authorList>
    </citation>
    <scope>NUCLEOTIDE SEQUENCE [LARGE SCALE GENOMIC DNA]</scope>
    <source>
        <strain evidence="4">ATCC BAA-1334 / A3</strain>
    </source>
</reference>
<evidence type="ECO:0000313" key="4">
    <source>
        <dbReference type="Proteomes" id="UP000007722"/>
    </source>
</evidence>
<proteinExistence type="inferred from homology"/>
<dbReference type="OrthoDB" id="372162at2157"/>
<dbReference type="AlphaFoldDB" id="D7DU32"/>
<sequence length="286" mass="32175">MSRTPIAQNRFYPQDANELISLLEYFYTNPLGIGELPLKINSKKDLENSIGLICPHAGYEYSGITASYSYYELSKRLGDETTIILLAPNHTGMGARVAISNEIWETPLGDIKPDLELIDELISHDLFELDDIAHLQEYSVEVQLPFIKHLELLNISKFKIVPICCQSMEYDDYVNMGASIYESATKLNKKVVIIASTDFSHYEPQETTIKKDAKVIKNILEMDEKAIYEAIYDNNVSMCGYGQVITMLCALKLFGAESAELLNYMTSGDLTQEYTSVVGYGSLLIE</sequence>
<dbReference type="FunCoup" id="D7DU32">
    <property type="interactions" value="103"/>
</dbReference>
<evidence type="ECO:0000256" key="1">
    <source>
        <dbReference type="ARBA" id="ARBA00006315"/>
    </source>
</evidence>
<protein>
    <recommendedName>
        <fullName evidence="2">MEMO1 family protein Mvol_0985</fullName>
    </recommendedName>
</protein>
<dbReference type="STRING" id="456320.Mvol_0985"/>
<comment type="similarity">
    <text evidence="1 2">Belongs to the MEMO1 family.</text>
</comment>
<dbReference type="KEGG" id="mvo:Mvol_0985"/>
<dbReference type="InterPro" id="IPR002737">
    <property type="entry name" value="MEMO1_fam"/>
</dbReference>
<evidence type="ECO:0000313" key="3">
    <source>
        <dbReference type="EMBL" id="ADI36642.1"/>
    </source>
</evidence>
<dbReference type="PANTHER" id="PTHR11060:SF0">
    <property type="entry name" value="PROTEIN MEMO1"/>
    <property type="match status" value="1"/>
</dbReference>
<keyword evidence="4" id="KW-1185">Reference proteome</keyword>
<dbReference type="HOGENOM" id="CLU_038085_0_1_2"/>
<dbReference type="Pfam" id="PF01875">
    <property type="entry name" value="Memo"/>
    <property type="match status" value="1"/>
</dbReference>
<dbReference type="HAMAP" id="MF_00055">
    <property type="entry name" value="MEMO1"/>
    <property type="match status" value="1"/>
</dbReference>
<dbReference type="NCBIfam" id="TIGR04336">
    <property type="entry name" value="AmmeMemoSam_B"/>
    <property type="match status" value="1"/>
</dbReference>
<dbReference type="Gene3D" id="3.40.830.10">
    <property type="entry name" value="LigB-like"/>
    <property type="match status" value="1"/>
</dbReference>
<dbReference type="EMBL" id="CP002057">
    <property type="protein sequence ID" value="ADI36642.1"/>
    <property type="molecule type" value="Genomic_DNA"/>
</dbReference>
<evidence type="ECO:0000256" key="2">
    <source>
        <dbReference type="HAMAP-Rule" id="MF_00055"/>
    </source>
</evidence>
<name>D7DU32_METV3</name>
<dbReference type="InParanoid" id="D7DU32"/>
<gene>
    <name evidence="3" type="ordered locus">Mvol_0985</name>
</gene>
<dbReference type="Proteomes" id="UP000007722">
    <property type="component" value="Chromosome"/>
</dbReference>
<dbReference type="eggNOG" id="arCOG01728">
    <property type="taxonomic scope" value="Archaea"/>
</dbReference>
<dbReference type="PANTHER" id="PTHR11060">
    <property type="entry name" value="PROTEIN MEMO1"/>
    <property type="match status" value="1"/>
</dbReference>
<organism evidence="3 4">
    <name type="scientific">Methanococcus voltae (strain ATCC BAA-1334 / A3)</name>
    <dbReference type="NCBI Taxonomy" id="456320"/>
    <lineage>
        <taxon>Archaea</taxon>
        <taxon>Methanobacteriati</taxon>
        <taxon>Methanobacteriota</taxon>
        <taxon>Methanomada group</taxon>
        <taxon>Methanococci</taxon>
        <taxon>Methanococcales</taxon>
        <taxon>Methanococcaceae</taxon>
        <taxon>Methanococcus</taxon>
    </lineage>
</organism>
<dbReference type="CDD" id="cd07361">
    <property type="entry name" value="MEMO_like"/>
    <property type="match status" value="1"/>
</dbReference>